<comment type="caution">
    <text evidence="3">The sequence shown here is derived from an EMBL/GenBank/DDBJ whole genome shotgun (WGS) entry which is preliminary data.</text>
</comment>
<dbReference type="Proteomes" id="UP000622552">
    <property type="component" value="Unassembled WGS sequence"/>
</dbReference>
<proteinExistence type="predicted"/>
<keyword evidence="4" id="KW-1185">Reference proteome</keyword>
<dbReference type="InterPro" id="IPR024466">
    <property type="entry name" value="CHP02679_N"/>
</dbReference>
<feature type="domain" description="Conserved hypothetical protein CHP02679 N terminus" evidence="2">
    <location>
        <begin position="33"/>
        <end position="242"/>
    </location>
</feature>
<organism evidence="3 4">
    <name type="scientific">Longispora fulva</name>
    <dbReference type="NCBI Taxonomy" id="619741"/>
    <lineage>
        <taxon>Bacteria</taxon>
        <taxon>Bacillati</taxon>
        <taxon>Actinomycetota</taxon>
        <taxon>Actinomycetes</taxon>
        <taxon>Micromonosporales</taxon>
        <taxon>Micromonosporaceae</taxon>
        <taxon>Longispora</taxon>
    </lineage>
</organism>
<dbReference type="InterPro" id="IPR013495">
    <property type="entry name" value="CHP02679"/>
</dbReference>
<sequence length="412" mass="44367">MIDPDRLRRLLGGTDTAWLIQRTRRRIELGQPLTGTITHNRPSPQERRAVESLLGRPPGRGTSLTVSLDEIDAALRRSGAHPDGLHAAVTLLLGPITHRASAETALAEAWDTALAPLATLIAQRPELRAWYDEPRTAALIRRIGGSPAEAAPLMVALARVLAGLPAAGVALSRYAADTTTDEHALDQGRPLAALALSAIRETWSTGDHPDTTPAQRRRALWDTVGVLLDELSSTVLALNLPAAPGTRLGRQVAVMVGEPVVLTLRQLAREPVRYTKAQVFVCENPAIVAAAADLLDADCPPLVCVNGQPSTATMRLLEALHHDGAELAYHGDFDWGGLRIANLLGSRIPWRPWRYTSADYLAAVAADQAGRALAGTPVDARWDPQLRDVMMAHGRRVAEERVLTDLLTDLTG</sequence>
<dbReference type="EMBL" id="JADOUF010000001">
    <property type="protein sequence ID" value="MBG6138313.1"/>
    <property type="molecule type" value="Genomic_DNA"/>
</dbReference>
<accession>A0A8J7GU62</accession>
<protein>
    <submittedName>
        <fullName evidence="3">Uncharacterized protein (TIGR02679 family)</fullName>
    </submittedName>
</protein>
<dbReference type="InterPro" id="IPR024465">
    <property type="entry name" value="DUF2399"/>
</dbReference>
<feature type="domain" description="DUF2399" evidence="1">
    <location>
        <begin position="261"/>
        <end position="410"/>
    </location>
</feature>
<dbReference type="NCBIfam" id="TIGR02679">
    <property type="entry name" value="TIGR02679 family protein"/>
    <property type="match status" value="1"/>
</dbReference>
<evidence type="ECO:0000259" key="2">
    <source>
        <dbReference type="Pfam" id="PF11796"/>
    </source>
</evidence>
<name>A0A8J7GU62_9ACTN</name>
<evidence type="ECO:0000313" key="3">
    <source>
        <dbReference type="EMBL" id="MBG6138313.1"/>
    </source>
</evidence>
<dbReference type="Pfam" id="PF11796">
    <property type="entry name" value="DUF3323"/>
    <property type="match status" value="1"/>
</dbReference>
<dbReference type="RefSeq" id="WP_197005088.1">
    <property type="nucleotide sequence ID" value="NZ_BONS01000017.1"/>
</dbReference>
<dbReference type="AlphaFoldDB" id="A0A8J7GU62"/>
<dbReference type="Pfam" id="PF09664">
    <property type="entry name" value="DUF2399"/>
    <property type="match status" value="1"/>
</dbReference>
<evidence type="ECO:0000313" key="4">
    <source>
        <dbReference type="Proteomes" id="UP000622552"/>
    </source>
</evidence>
<gene>
    <name evidence="3" type="ORF">IW245_004507</name>
</gene>
<reference evidence="3" key="1">
    <citation type="submission" date="2020-11" db="EMBL/GenBank/DDBJ databases">
        <title>Sequencing the genomes of 1000 actinobacteria strains.</title>
        <authorList>
            <person name="Klenk H.-P."/>
        </authorList>
    </citation>
    <scope>NUCLEOTIDE SEQUENCE</scope>
    <source>
        <strain evidence="3">DSM 45356</strain>
    </source>
</reference>
<evidence type="ECO:0000259" key="1">
    <source>
        <dbReference type="Pfam" id="PF09664"/>
    </source>
</evidence>